<dbReference type="Proteomes" id="UP001279410">
    <property type="component" value="Unassembled WGS sequence"/>
</dbReference>
<reference evidence="2" key="1">
    <citation type="submission" date="2022-08" db="EMBL/GenBank/DDBJ databases">
        <title>Genome sequencing of akame (Lates japonicus).</title>
        <authorList>
            <person name="Hashiguchi Y."/>
            <person name="Takahashi H."/>
        </authorList>
    </citation>
    <scope>NUCLEOTIDE SEQUENCE</scope>
    <source>
        <strain evidence="2">Kochi</strain>
    </source>
</reference>
<dbReference type="EMBL" id="BRZM01000001">
    <property type="protein sequence ID" value="GLD46159.1"/>
    <property type="molecule type" value="Genomic_DNA"/>
</dbReference>
<proteinExistence type="predicted"/>
<evidence type="ECO:0000256" key="1">
    <source>
        <dbReference type="SAM" id="MobiDB-lite"/>
    </source>
</evidence>
<protein>
    <submittedName>
        <fullName evidence="2">RNA-binding protein 10-like protein</fullName>
    </submittedName>
</protein>
<evidence type="ECO:0000313" key="3">
    <source>
        <dbReference type="Proteomes" id="UP001279410"/>
    </source>
</evidence>
<feature type="compositionally biased region" description="Basic and acidic residues" evidence="1">
    <location>
        <begin position="93"/>
        <end position="114"/>
    </location>
</feature>
<organism evidence="2 3">
    <name type="scientific">Lates japonicus</name>
    <name type="common">Japanese lates</name>
    <dbReference type="NCBI Taxonomy" id="270547"/>
    <lineage>
        <taxon>Eukaryota</taxon>
        <taxon>Metazoa</taxon>
        <taxon>Chordata</taxon>
        <taxon>Craniata</taxon>
        <taxon>Vertebrata</taxon>
        <taxon>Euteleostomi</taxon>
        <taxon>Actinopterygii</taxon>
        <taxon>Neopterygii</taxon>
        <taxon>Teleostei</taxon>
        <taxon>Neoteleostei</taxon>
        <taxon>Acanthomorphata</taxon>
        <taxon>Carangaria</taxon>
        <taxon>Carangaria incertae sedis</taxon>
        <taxon>Centropomidae</taxon>
        <taxon>Lates</taxon>
    </lineage>
</organism>
<feature type="compositionally biased region" description="Basic and acidic residues" evidence="1">
    <location>
        <begin position="26"/>
        <end position="56"/>
    </location>
</feature>
<name>A0AAD3M3E3_LATJO</name>
<evidence type="ECO:0000313" key="2">
    <source>
        <dbReference type="EMBL" id="GLD46159.1"/>
    </source>
</evidence>
<accession>A0AAD3M3E3</accession>
<comment type="caution">
    <text evidence="2">The sequence shown here is derived from an EMBL/GenBank/DDBJ whole genome shotgun (WGS) entry which is preliminary data.</text>
</comment>
<feature type="region of interest" description="Disordered" evidence="1">
    <location>
        <begin position="26"/>
        <end position="206"/>
    </location>
</feature>
<feature type="compositionally biased region" description="Basic and acidic residues" evidence="1">
    <location>
        <begin position="134"/>
        <end position="156"/>
    </location>
</feature>
<dbReference type="AlphaFoldDB" id="A0AAD3M3E3"/>
<keyword evidence="3" id="KW-1185">Reference proteome</keyword>
<feature type="compositionally biased region" description="Basic and acidic residues" evidence="1">
    <location>
        <begin position="68"/>
        <end position="77"/>
    </location>
</feature>
<sequence>MQLTWRHRKRKHRDREQSQWIGMDYERRGGRGDRIGRYGNTHNDHNFRDMDYRDYGQEDDEAGPGYEVRAEGDRPYGHDQQSLLAPDFSPGRLQDHPGFHQRGDGRGDIAHEGKGLQWPPCSQSQPDLALPLLQREEEGSRREFEQLRTGLQERGRGKGGRGFPDNSAPHSGSREGNWGHGGAHSEQMEYNTARPREEDRFPRGTVKRRSFPVGSVEHGCGSAGPDLPLDELDQRDQDYRADLDHNQRPSNIIMPRMLPSNATANEIRAQLQNGIQLERECF</sequence>
<gene>
    <name evidence="2" type="ORF">AKAME5_000055900</name>
</gene>